<protein>
    <submittedName>
        <fullName evidence="1">Uncharacterized protein</fullName>
    </submittedName>
</protein>
<keyword evidence="2" id="KW-1185">Reference proteome</keyword>
<name>A0A5C3PP92_9APHY</name>
<accession>A0A5C3PP92</accession>
<evidence type="ECO:0000313" key="1">
    <source>
        <dbReference type="EMBL" id="TFK91142.1"/>
    </source>
</evidence>
<organism evidence="1 2">
    <name type="scientific">Polyporus arcularius HHB13444</name>
    <dbReference type="NCBI Taxonomy" id="1314778"/>
    <lineage>
        <taxon>Eukaryota</taxon>
        <taxon>Fungi</taxon>
        <taxon>Dikarya</taxon>
        <taxon>Basidiomycota</taxon>
        <taxon>Agaricomycotina</taxon>
        <taxon>Agaricomycetes</taxon>
        <taxon>Polyporales</taxon>
        <taxon>Polyporaceae</taxon>
        <taxon>Polyporus</taxon>
    </lineage>
</organism>
<proteinExistence type="predicted"/>
<dbReference type="Proteomes" id="UP000308197">
    <property type="component" value="Unassembled WGS sequence"/>
</dbReference>
<dbReference type="EMBL" id="ML211027">
    <property type="protein sequence ID" value="TFK91142.1"/>
    <property type="molecule type" value="Genomic_DNA"/>
</dbReference>
<evidence type="ECO:0000313" key="2">
    <source>
        <dbReference type="Proteomes" id="UP000308197"/>
    </source>
</evidence>
<sequence>MWLNVCLAGLQGGQLLPLLPRYGRFQRIRQGKCAVRAYIVQQVRRDSLPTPHAICTVLRPALGTLYYPSTSFEVYSVGIEAETTSVIDTTGDLIMYRNNVT</sequence>
<dbReference type="AlphaFoldDB" id="A0A5C3PP92"/>
<gene>
    <name evidence="1" type="ORF">K466DRAFT_340503</name>
</gene>
<dbReference type="InParanoid" id="A0A5C3PP92"/>
<reference evidence="1 2" key="1">
    <citation type="journal article" date="2019" name="Nat. Ecol. Evol.">
        <title>Megaphylogeny resolves global patterns of mushroom evolution.</title>
        <authorList>
            <person name="Varga T."/>
            <person name="Krizsan K."/>
            <person name="Foldi C."/>
            <person name="Dima B."/>
            <person name="Sanchez-Garcia M."/>
            <person name="Sanchez-Ramirez S."/>
            <person name="Szollosi G.J."/>
            <person name="Szarkandi J.G."/>
            <person name="Papp V."/>
            <person name="Albert L."/>
            <person name="Andreopoulos W."/>
            <person name="Angelini C."/>
            <person name="Antonin V."/>
            <person name="Barry K.W."/>
            <person name="Bougher N.L."/>
            <person name="Buchanan P."/>
            <person name="Buyck B."/>
            <person name="Bense V."/>
            <person name="Catcheside P."/>
            <person name="Chovatia M."/>
            <person name="Cooper J."/>
            <person name="Damon W."/>
            <person name="Desjardin D."/>
            <person name="Finy P."/>
            <person name="Geml J."/>
            <person name="Haridas S."/>
            <person name="Hughes K."/>
            <person name="Justo A."/>
            <person name="Karasinski D."/>
            <person name="Kautmanova I."/>
            <person name="Kiss B."/>
            <person name="Kocsube S."/>
            <person name="Kotiranta H."/>
            <person name="LaButti K.M."/>
            <person name="Lechner B.E."/>
            <person name="Liimatainen K."/>
            <person name="Lipzen A."/>
            <person name="Lukacs Z."/>
            <person name="Mihaltcheva S."/>
            <person name="Morgado L.N."/>
            <person name="Niskanen T."/>
            <person name="Noordeloos M.E."/>
            <person name="Ohm R.A."/>
            <person name="Ortiz-Santana B."/>
            <person name="Ovrebo C."/>
            <person name="Racz N."/>
            <person name="Riley R."/>
            <person name="Savchenko A."/>
            <person name="Shiryaev A."/>
            <person name="Soop K."/>
            <person name="Spirin V."/>
            <person name="Szebenyi C."/>
            <person name="Tomsovsky M."/>
            <person name="Tulloss R.E."/>
            <person name="Uehling J."/>
            <person name="Grigoriev I.V."/>
            <person name="Vagvolgyi C."/>
            <person name="Papp T."/>
            <person name="Martin F.M."/>
            <person name="Miettinen O."/>
            <person name="Hibbett D.S."/>
            <person name="Nagy L.G."/>
        </authorList>
    </citation>
    <scope>NUCLEOTIDE SEQUENCE [LARGE SCALE GENOMIC DNA]</scope>
    <source>
        <strain evidence="1 2">HHB13444</strain>
    </source>
</reference>